<feature type="domain" description="Tryptophan synthase beta chain-like PALP" evidence="4">
    <location>
        <begin position="33"/>
        <end position="358"/>
    </location>
</feature>
<evidence type="ECO:0000256" key="1">
    <source>
        <dbReference type="ARBA" id="ARBA00001933"/>
    </source>
</evidence>
<evidence type="ECO:0000259" key="4">
    <source>
        <dbReference type="Pfam" id="PF00291"/>
    </source>
</evidence>
<dbReference type="PANTHER" id="PTHR42937">
    <property type="match status" value="1"/>
</dbReference>
<dbReference type="Gene3D" id="3.40.50.1100">
    <property type="match status" value="2"/>
</dbReference>
<evidence type="ECO:0000256" key="2">
    <source>
        <dbReference type="ARBA" id="ARBA00022898"/>
    </source>
</evidence>
<dbReference type="NCBIfam" id="NF006058">
    <property type="entry name" value="PRK08206.1"/>
    <property type="match status" value="1"/>
</dbReference>
<comment type="caution">
    <text evidence="5">The sequence shown here is derived from an EMBL/GenBank/DDBJ whole genome shotgun (WGS) entry which is preliminary data.</text>
</comment>
<keyword evidence="2" id="KW-0663">Pyridoxal phosphate</keyword>
<organism evidence="5 6">
    <name type="scientific">Leucobacter komagatae</name>
    <dbReference type="NCBI Taxonomy" id="55969"/>
    <lineage>
        <taxon>Bacteria</taxon>
        <taxon>Bacillati</taxon>
        <taxon>Actinomycetota</taxon>
        <taxon>Actinomycetes</taxon>
        <taxon>Micrococcales</taxon>
        <taxon>Microbacteriaceae</taxon>
        <taxon>Leucobacter</taxon>
    </lineage>
</organism>
<feature type="coiled-coil region" evidence="3">
    <location>
        <begin position="199"/>
        <end position="226"/>
    </location>
</feature>
<gene>
    <name evidence="5" type="ORF">FB468_2955</name>
</gene>
<reference evidence="5 6" key="1">
    <citation type="submission" date="2019-06" db="EMBL/GenBank/DDBJ databases">
        <title>Sequencing the genomes of 1000 actinobacteria strains.</title>
        <authorList>
            <person name="Klenk H.-P."/>
        </authorList>
    </citation>
    <scope>NUCLEOTIDE SEQUENCE [LARGE SCALE GENOMIC DNA]</scope>
    <source>
        <strain evidence="5 6">DSM 8803</strain>
    </source>
</reference>
<dbReference type="Pfam" id="PF00291">
    <property type="entry name" value="PALP"/>
    <property type="match status" value="1"/>
</dbReference>
<evidence type="ECO:0000256" key="3">
    <source>
        <dbReference type="SAM" id="Coils"/>
    </source>
</evidence>
<protein>
    <submittedName>
        <fullName evidence="5">Diaminopropionate ammonia-lyase</fullName>
    </submittedName>
</protein>
<comment type="cofactor">
    <cofactor evidence="1">
        <name>pyridoxal 5'-phosphate</name>
        <dbReference type="ChEBI" id="CHEBI:597326"/>
    </cofactor>
</comment>
<dbReference type="GO" id="GO:0016829">
    <property type="term" value="F:lyase activity"/>
    <property type="evidence" value="ECO:0007669"/>
    <property type="project" value="UniProtKB-KW"/>
</dbReference>
<dbReference type="AlphaFoldDB" id="A0A542YA95"/>
<accession>A0A542YA95</accession>
<dbReference type="InterPro" id="IPR001926">
    <property type="entry name" value="TrpB-like_PALP"/>
</dbReference>
<dbReference type="PANTHER" id="PTHR42937:SF1">
    <property type="entry name" value="DIAMINOPROPIONATE AMMONIA-LYASE"/>
    <property type="match status" value="1"/>
</dbReference>
<dbReference type="EMBL" id="VFON01000001">
    <property type="protein sequence ID" value="TQL44884.1"/>
    <property type="molecule type" value="Genomic_DNA"/>
</dbReference>
<evidence type="ECO:0000313" key="5">
    <source>
        <dbReference type="EMBL" id="TQL44884.1"/>
    </source>
</evidence>
<dbReference type="Proteomes" id="UP000319094">
    <property type="component" value="Unassembled WGS sequence"/>
</dbReference>
<sequence length="368" mass="37866">MQTSPSLYLNPSARTAQLARPSDDVRAFHAGFPGYHPTPLVNLPAVAAELGVGRVLVKDESSRLGLPAFKILGASYAIARALSARWGSATTLSLDELRAQAPSHPPVTLFAATDGNHGRAVAHTARLIGLACTIFYPDTLTEAAMSAISGEGATTHLLALPYDDVVAAMRDAADSHGDAALVIQDTAWEGYHEIPGWIVDGYSTMLDELDEQLAQLEIEAVDLALAPAGVGSLAQAIVAHFRGGEGSPSVAIVEPETAPSVFHALTTGEPGPVDTAHTVMLGLNCGTVSDLAWPVLQAGADAAVLVTDDDARAAVATLQAEGVDSGPCGAATLAGARRLSLAARAEIGLTESSTVVLFNTESLSANPL</sequence>
<dbReference type="RefSeq" id="WP_141887996.1">
    <property type="nucleotide sequence ID" value="NZ_BAAAUY010000018.1"/>
</dbReference>
<evidence type="ECO:0000313" key="6">
    <source>
        <dbReference type="Proteomes" id="UP000319094"/>
    </source>
</evidence>
<dbReference type="GO" id="GO:1901605">
    <property type="term" value="P:alpha-amino acid metabolic process"/>
    <property type="evidence" value="ECO:0007669"/>
    <property type="project" value="UniProtKB-ARBA"/>
</dbReference>
<keyword evidence="5" id="KW-0456">Lyase</keyword>
<keyword evidence="3" id="KW-0175">Coiled coil</keyword>
<dbReference type="OrthoDB" id="34584at2"/>
<proteinExistence type="predicted"/>
<dbReference type="InterPro" id="IPR036052">
    <property type="entry name" value="TrpB-like_PALP_sf"/>
</dbReference>
<name>A0A542YA95_9MICO</name>
<dbReference type="SUPFAM" id="SSF53686">
    <property type="entry name" value="Tryptophan synthase beta subunit-like PLP-dependent enzymes"/>
    <property type="match status" value="1"/>
</dbReference>
<keyword evidence="6" id="KW-1185">Reference proteome</keyword>